<comment type="caution">
    <text evidence="1">The sequence shown here is derived from an EMBL/GenBank/DDBJ whole genome shotgun (WGS) entry which is preliminary data.</text>
</comment>
<keyword evidence="2" id="KW-1185">Reference proteome</keyword>
<feature type="non-terminal residue" evidence="1">
    <location>
        <position position="36"/>
    </location>
</feature>
<evidence type="ECO:0000313" key="2">
    <source>
        <dbReference type="Proteomes" id="UP000593577"/>
    </source>
</evidence>
<sequence length="36" mass="4229">MLRQLMHRPLLLPQMPPHSCRRHLLPLSLLPLVSSF</sequence>
<protein>
    <submittedName>
        <fullName evidence="1">Uncharacterized protein</fullName>
    </submittedName>
</protein>
<organism evidence="1 2">
    <name type="scientific">Gossypium aridum</name>
    <name type="common">American cotton</name>
    <name type="synonym">Erioxylum aridum</name>
    <dbReference type="NCBI Taxonomy" id="34290"/>
    <lineage>
        <taxon>Eukaryota</taxon>
        <taxon>Viridiplantae</taxon>
        <taxon>Streptophyta</taxon>
        <taxon>Embryophyta</taxon>
        <taxon>Tracheophyta</taxon>
        <taxon>Spermatophyta</taxon>
        <taxon>Magnoliopsida</taxon>
        <taxon>eudicotyledons</taxon>
        <taxon>Gunneridae</taxon>
        <taxon>Pentapetalae</taxon>
        <taxon>rosids</taxon>
        <taxon>malvids</taxon>
        <taxon>Malvales</taxon>
        <taxon>Malvaceae</taxon>
        <taxon>Malvoideae</taxon>
        <taxon>Gossypium</taxon>
    </lineage>
</organism>
<reference evidence="1 2" key="1">
    <citation type="journal article" date="2019" name="Genome Biol. Evol.">
        <title>Insights into the evolution of the New World diploid cottons (Gossypium, subgenus Houzingenia) based on genome sequencing.</title>
        <authorList>
            <person name="Grover C.E."/>
            <person name="Arick M.A. 2nd"/>
            <person name="Thrash A."/>
            <person name="Conover J.L."/>
            <person name="Sanders W.S."/>
            <person name="Peterson D.G."/>
            <person name="Frelichowski J.E."/>
            <person name="Scheffler J.A."/>
            <person name="Scheffler B.E."/>
            <person name="Wendel J.F."/>
        </authorList>
    </citation>
    <scope>NUCLEOTIDE SEQUENCE [LARGE SCALE GENOMIC DNA]</scope>
    <source>
        <strain evidence="1">185</strain>
        <tissue evidence="1">Leaf</tissue>
    </source>
</reference>
<accession>A0A7J8XJP7</accession>
<dbReference type="AlphaFoldDB" id="A0A7J8XJP7"/>
<evidence type="ECO:0000313" key="1">
    <source>
        <dbReference type="EMBL" id="MBA0687124.1"/>
    </source>
</evidence>
<gene>
    <name evidence="1" type="ORF">Goari_014685</name>
</gene>
<dbReference type="Proteomes" id="UP000593577">
    <property type="component" value="Unassembled WGS sequence"/>
</dbReference>
<dbReference type="EMBL" id="JABFAA010000007">
    <property type="protein sequence ID" value="MBA0687124.1"/>
    <property type="molecule type" value="Genomic_DNA"/>
</dbReference>
<name>A0A7J8XJP7_GOSAI</name>
<proteinExistence type="predicted"/>